<feature type="region of interest" description="Disordered" evidence="1">
    <location>
        <begin position="1"/>
        <end position="35"/>
    </location>
</feature>
<dbReference type="Pfam" id="PF00188">
    <property type="entry name" value="CAP"/>
    <property type="match status" value="1"/>
</dbReference>
<keyword evidence="2" id="KW-0472">Membrane</keyword>
<protein>
    <submittedName>
        <fullName evidence="4">CAP domain-containing protein</fullName>
    </submittedName>
</protein>
<comment type="caution">
    <text evidence="4">The sequence shown here is derived from an EMBL/GenBank/DDBJ whole genome shotgun (WGS) entry which is preliminary data.</text>
</comment>
<dbReference type="RefSeq" id="WP_388628591.1">
    <property type="nucleotide sequence ID" value="NZ_JBIAUT010000006.1"/>
</dbReference>
<keyword evidence="2" id="KW-0812">Transmembrane</keyword>
<evidence type="ECO:0000256" key="2">
    <source>
        <dbReference type="SAM" id="Phobius"/>
    </source>
</evidence>
<dbReference type="CDD" id="cd05379">
    <property type="entry name" value="CAP_bacterial"/>
    <property type="match status" value="1"/>
</dbReference>
<feature type="compositionally biased region" description="Basic residues" evidence="1">
    <location>
        <begin position="19"/>
        <end position="30"/>
    </location>
</feature>
<feature type="transmembrane region" description="Helical" evidence="2">
    <location>
        <begin position="31"/>
        <end position="51"/>
    </location>
</feature>
<feature type="compositionally biased region" description="Low complexity" evidence="1">
    <location>
        <begin position="88"/>
        <end position="106"/>
    </location>
</feature>
<sequence length="311" mass="31810">MNREPQTPSFDPASDGDRRPRRHRGRRPRRAMVIGGTVGLIAVVGGGYGVAQSLSGGGETRASAPTASEPAADPSTEPLKDRSSVGEAAPSASGTHSASPSASASKAPEKGQGKGRSQEKQDQAEAGTEAGAEPDDRASAKTGEAPSTGRGNGSGSGSGSGNNGSGSNRKPVSGGGGTQAGGANSKYVQQIVDMVNAERAKAGCSPLTVNAKLQAAAQGHSDDMAARDYYDHTSPEGKSPGDRMTAAGYHWSTYGENIFKSPQDARTAMDGWMKSSGHRANILNCSFKEIGVGINFKSNGPWWTQNFGASS</sequence>
<dbReference type="PANTHER" id="PTHR31157:SF1">
    <property type="entry name" value="SCP DOMAIN-CONTAINING PROTEIN"/>
    <property type="match status" value="1"/>
</dbReference>
<feature type="compositionally biased region" description="Basic and acidic residues" evidence="1">
    <location>
        <begin position="107"/>
        <end position="123"/>
    </location>
</feature>
<proteinExistence type="predicted"/>
<dbReference type="Proteomes" id="UP001602123">
    <property type="component" value="Unassembled WGS sequence"/>
</dbReference>
<feature type="compositionally biased region" description="Gly residues" evidence="1">
    <location>
        <begin position="150"/>
        <end position="164"/>
    </location>
</feature>
<dbReference type="PANTHER" id="PTHR31157">
    <property type="entry name" value="SCP DOMAIN-CONTAINING PROTEIN"/>
    <property type="match status" value="1"/>
</dbReference>
<organism evidence="4 5">
    <name type="scientific">Streptomyces nondiastaticus</name>
    <dbReference type="NCBI Taxonomy" id="3154512"/>
    <lineage>
        <taxon>Bacteria</taxon>
        <taxon>Bacillati</taxon>
        <taxon>Actinomycetota</taxon>
        <taxon>Actinomycetes</taxon>
        <taxon>Kitasatosporales</taxon>
        <taxon>Streptomycetaceae</taxon>
        <taxon>Streptomyces</taxon>
    </lineage>
</organism>
<evidence type="ECO:0000313" key="5">
    <source>
        <dbReference type="Proteomes" id="UP001602123"/>
    </source>
</evidence>
<dbReference type="EMBL" id="JBIAUT010000006">
    <property type="protein sequence ID" value="MFF4218375.1"/>
    <property type="molecule type" value="Genomic_DNA"/>
</dbReference>
<gene>
    <name evidence="4" type="ORF">ACFYZM_19115</name>
</gene>
<evidence type="ECO:0000256" key="1">
    <source>
        <dbReference type="SAM" id="MobiDB-lite"/>
    </source>
</evidence>
<keyword evidence="2" id="KW-1133">Transmembrane helix</keyword>
<dbReference type="InterPro" id="IPR014044">
    <property type="entry name" value="CAP_dom"/>
</dbReference>
<dbReference type="InterPro" id="IPR035940">
    <property type="entry name" value="CAP_sf"/>
</dbReference>
<feature type="domain" description="SCP" evidence="3">
    <location>
        <begin position="192"/>
        <end position="307"/>
    </location>
</feature>
<name>A0ABW6U0L8_9ACTN</name>
<keyword evidence="5" id="KW-1185">Reference proteome</keyword>
<dbReference type="Gene3D" id="3.40.33.10">
    <property type="entry name" value="CAP"/>
    <property type="match status" value="1"/>
</dbReference>
<feature type="compositionally biased region" description="Gly residues" evidence="1">
    <location>
        <begin position="48"/>
        <end position="59"/>
    </location>
</feature>
<evidence type="ECO:0000259" key="3">
    <source>
        <dbReference type="Pfam" id="PF00188"/>
    </source>
</evidence>
<accession>A0ABW6U0L8</accession>
<evidence type="ECO:0000313" key="4">
    <source>
        <dbReference type="EMBL" id="MFF4218375.1"/>
    </source>
</evidence>
<reference evidence="4 5" key="1">
    <citation type="submission" date="2024-10" db="EMBL/GenBank/DDBJ databases">
        <title>The Natural Products Discovery Center: Release of the First 8490 Sequenced Strains for Exploring Actinobacteria Biosynthetic Diversity.</title>
        <authorList>
            <person name="Kalkreuter E."/>
            <person name="Kautsar S.A."/>
            <person name="Yang D."/>
            <person name="Bader C.D."/>
            <person name="Teijaro C.N."/>
            <person name="Fluegel L."/>
            <person name="Davis C.M."/>
            <person name="Simpson J.R."/>
            <person name="Lauterbach L."/>
            <person name="Steele A.D."/>
            <person name="Gui C."/>
            <person name="Meng S."/>
            <person name="Li G."/>
            <person name="Viehrig K."/>
            <person name="Ye F."/>
            <person name="Su P."/>
            <person name="Kiefer A.F."/>
            <person name="Nichols A."/>
            <person name="Cepeda A.J."/>
            <person name="Yan W."/>
            <person name="Fan B."/>
            <person name="Jiang Y."/>
            <person name="Adhikari A."/>
            <person name="Zheng C.-J."/>
            <person name="Schuster L."/>
            <person name="Cowan T.M."/>
            <person name="Smanski M.J."/>
            <person name="Chevrette M.G."/>
            <person name="De Carvalho L.P.S."/>
            <person name="Shen B."/>
        </authorList>
    </citation>
    <scope>NUCLEOTIDE SEQUENCE [LARGE SCALE GENOMIC DNA]</scope>
    <source>
        <strain evidence="4 5">NPDC001650</strain>
    </source>
</reference>
<dbReference type="SUPFAM" id="SSF55797">
    <property type="entry name" value="PR-1-like"/>
    <property type="match status" value="1"/>
</dbReference>
<feature type="region of interest" description="Disordered" evidence="1">
    <location>
        <begin position="48"/>
        <end position="183"/>
    </location>
</feature>